<feature type="domain" description="NusB/RsmB/TIM44" evidence="7">
    <location>
        <begin position="5"/>
        <end position="126"/>
    </location>
</feature>
<dbReference type="InterPro" id="IPR035926">
    <property type="entry name" value="NusB-like_sf"/>
</dbReference>
<accession>A0AA41X655</accession>
<dbReference type="Proteomes" id="UP001156102">
    <property type="component" value="Unassembled WGS sequence"/>
</dbReference>
<keyword evidence="4 6" id="KW-0805">Transcription regulation</keyword>
<dbReference type="GO" id="GO:0006353">
    <property type="term" value="P:DNA-templated transcription termination"/>
    <property type="evidence" value="ECO:0007669"/>
    <property type="project" value="UniProtKB-UniRule"/>
</dbReference>
<dbReference type="HAMAP" id="MF_00073">
    <property type="entry name" value="NusB"/>
    <property type="match status" value="1"/>
</dbReference>
<gene>
    <name evidence="6 8" type="primary">nusB</name>
    <name evidence="8" type="ORF">NK662_00680</name>
</gene>
<name>A0AA41X655_9BACI</name>
<evidence type="ECO:0000256" key="5">
    <source>
        <dbReference type="ARBA" id="ARBA00023163"/>
    </source>
</evidence>
<dbReference type="RefSeq" id="WP_254756334.1">
    <property type="nucleotide sequence ID" value="NZ_JANCLT010000001.1"/>
</dbReference>
<proteinExistence type="inferred from homology"/>
<keyword evidence="2 6" id="KW-0889">Transcription antitermination</keyword>
<evidence type="ECO:0000256" key="3">
    <source>
        <dbReference type="ARBA" id="ARBA00022884"/>
    </source>
</evidence>
<dbReference type="CDD" id="cd00619">
    <property type="entry name" value="Terminator_NusB"/>
    <property type="match status" value="1"/>
</dbReference>
<keyword evidence="9" id="KW-1185">Reference proteome</keyword>
<dbReference type="AlphaFoldDB" id="A0AA41X655"/>
<sequence>MKRRTAREKAMQALYQMDIAGETDVQTLIANTLEEGEESNEFLEALVQGCVEHRDELDQMISQYLENWKLDRVSTVDRNILRIAAYEMKFMGDIPPSVSINEAIEVSKVYGDDESRRFVNGVLSKIKETM</sequence>
<reference evidence="8" key="1">
    <citation type="submission" date="2022-07" db="EMBL/GenBank/DDBJ databases">
        <authorList>
            <person name="Li W.-J."/>
            <person name="Deng Q.-Q."/>
        </authorList>
    </citation>
    <scope>NUCLEOTIDE SEQUENCE</scope>
    <source>
        <strain evidence="8">SYSU M60031</strain>
    </source>
</reference>
<dbReference type="GO" id="GO:0003723">
    <property type="term" value="F:RNA binding"/>
    <property type="evidence" value="ECO:0007669"/>
    <property type="project" value="UniProtKB-UniRule"/>
</dbReference>
<dbReference type="PANTHER" id="PTHR11078:SF3">
    <property type="entry name" value="ANTITERMINATION NUSB DOMAIN-CONTAINING PROTEIN"/>
    <property type="match status" value="1"/>
</dbReference>
<dbReference type="GO" id="GO:0031564">
    <property type="term" value="P:transcription antitermination"/>
    <property type="evidence" value="ECO:0007669"/>
    <property type="project" value="UniProtKB-KW"/>
</dbReference>
<organism evidence="8 9">
    <name type="scientific">Ectobacillus ponti</name>
    <dbReference type="NCBI Taxonomy" id="2961894"/>
    <lineage>
        <taxon>Bacteria</taxon>
        <taxon>Bacillati</taxon>
        <taxon>Bacillota</taxon>
        <taxon>Bacilli</taxon>
        <taxon>Bacillales</taxon>
        <taxon>Bacillaceae</taxon>
        <taxon>Ectobacillus</taxon>
    </lineage>
</organism>
<dbReference type="InterPro" id="IPR011605">
    <property type="entry name" value="NusB_fam"/>
</dbReference>
<dbReference type="Pfam" id="PF01029">
    <property type="entry name" value="NusB"/>
    <property type="match status" value="1"/>
</dbReference>
<comment type="caution">
    <text evidence="8">The sequence shown here is derived from an EMBL/GenBank/DDBJ whole genome shotgun (WGS) entry which is preliminary data.</text>
</comment>
<evidence type="ECO:0000256" key="2">
    <source>
        <dbReference type="ARBA" id="ARBA00022814"/>
    </source>
</evidence>
<dbReference type="GO" id="GO:0005829">
    <property type="term" value="C:cytosol"/>
    <property type="evidence" value="ECO:0007669"/>
    <property type="project" value="TreeGrafter"/>
</dbReference>
<evidence type="ECO:0000259" key="7">
    <source>
        <dbReference type="Pfam" id="PF01029"/>
    </source>
</evidence>
<dbReference type="Gene3D" id="1.10.940.10">
    <property type="entry name" value="NusB-like"/>
    <property type="match status" value="1"/>
</dbReference>
<dbReference type="EMBL" id="JANCLT010000001">
    <property type="protein sequence ID" value="MCP8967050.1"/>
    <property type="molecule type" value="Genomic_DNA"/>
</dbReference>
<dbReference type="NCBIfam" id="TIGR01951">
    <property type="entry name" value="nusB"/>
    <property type="match status" value="1"/>
</dbReference>
<dbReference type="PANTHER" id="PTHR11078">
    <property type="entry name" value="N UTILIZATION SUBSTANCE PROTEIN B-RELATED"/>
    <property type="match status" value="1"/>
</dbReference>
<keyword evidence="3 6" id="KW-0694">RNA-binding</keyword>
<evidence type="ECO:0000256" key="4">
    <source>
        <dbReference type="ARBA" id="ARBA00023015"/>
    </source>
</evidence>
<dbReference type="SUPFAM" id="SSF48013">
    <property type="entry name" value="NusB-like"/>
    <property type="match status" value="1"/>
</dbReference>
<comment type="function">
    <text evidence="6">Involved in transcription antitermination. Required for transcription of ribosomal RNA (rRNA) genes. Binds specifically to the boxA antiterminator sequence of the ribosomal RNA (rrn) operons.</text>
</comment>
<evidence type="ECO:0000256" key="1">
    <source>
        <dbReference type="ARBA" id="ARBA00005952"/>
    </source>
</evidence>
<evidence type="ECO:0000256" key="6">
    <source>
        <dbReference type="HAMAP-Rule" id="MF_00073"/>
    </source>
</evidence>
<comment type="similarity">
    <text evidence="1 6">Belongs to the NusB family.</text>
</comment>
<evidence type="ECO:0000313" key="9">
    <source>
        <dbReference type="Proteomes" id="UP001156102"/>
    </source>
</evidence>
<dbReference type="InterPro" id="IPR006027">
    <property type="entry name" value="NusB_RsmB_TIM44"/>
</dbReference>
<protein>
    <recommendedName>
        <fullName evidence="6">Transcription antitermination protein NusB</fullName>
    </recommendedName>
    <alternativeName>
        <fullName evidence="6">Antitermination factor NusB</fullName>
    </alternativeName>
</protein>
<dbReference type="FunFam" id="1.10.940.10:FF:000003">
    <property type="entry name" value="Transcription antitermination factor NusB"/>
    <property type="match status" value="1"/>
</dbReference>
<evidence type="ECO:0000313" key="8">
    <source>
        <dbReference type="EMBL" id="MCP8967050.1"/>
    </source>
</evidence>
<keyword evidence="5 6" id="KW-0804">Transcription</keyword>